<evidence type="ECO:0000313" key="2">
    <source>
        <dbReference type="EMBL" id="KAH7130813.1"/>
    </source>
</evidence>
<proteinExistence type="predicted"/>
<dbReference type="Proteomes" id="UP000700596">
    <property type="component" value="Unassembled WGS sequence"/>
</dbReference>
<name>A0A9P9E4B3_9PLEO</name>
<evidence type="ECO:0008006" key="4">
    <source>
        <dbReference type="Google" id="ProtNLM"/>
    </source>
</evidence>
<gene>
    <name evidence="2" type="ORF">B0J11DRAFT_262286</name>
</gene>
<sequence>MQRCNVSILHFRFFFCPFLFLFRGTSSLTLSQTPRHTTPSLIRARHGGLVDYYLLIPANITLRHFPSHPRRLHCTVICVRCDCVLHSACAPLGHVIRPTYGTAICLPLQAITSKLPSPNNPE</sequence>
<dbReference type="AlphaFoldDB" id="A0A9P9E4B3"/>
<reference evidence="2" key="1">
    <citation type="journal article" date="2021" name="Nat. Commun.">
        <title>Genetic determinants of endophytism in the Arabidopsis root mycobiome.</title>
        <authorList>
            <person name="Mesny F."/>
            <person name="Miyauchi S."/>
            <person name="Thiergart T."/>
            <person name="Pickel B."/>
            <person name="Atanasova L."/>
            <person name="Karlsson M."/>
            <person name="Huettel B."/>
            <person name="Barry K.W."/>
            <person name="Haridas S."/>
            <person name="Chen C."/>
            <person name="Bauer D."/>
            <person name="Andreopoulos W."/>
            <person name="Pangilinan J."/>
            <person name="LaButti K."/>
            <person name="Riley R."/>
            <person name="Lipzen A."/>
            <person name="Clum A."/>
            <person name="Drula E."/>
            <person name="Henrissat B."/>
            <person name="Kohler A."/>
            <person name="Grigoriev I.V."/>
            <person name="Martin F.M."/>
            <person name="Hacquard S."/>
        </authorList>
    </citation>
    <scope>NUCLEOTIDE SEQUENCE</scope>
    <source>
        <strain evidence="2">MPI-CAGE-CH-0243</strain>
    </source>
</reference>
<accession>A0A9P9E4B3</accession>
<feature type="signal peptide" evidence="1">
    <location>
        <begin position="1"/>
        <end position="27"/>
    </location>
</feature>
<keyword evidence="3" id="KW-1185">Reference proteome</keyword>
<keyword evidence="1" id="KW-0732">Signal</keyword>
<comment type="caution">
    <text evidence="2">The sequence shown here is derived from an EMBL/GenBank/DDBJ whole genome shotgun (WGS) entry which is preliminary data.</text>
</comment>
<evidence type="ECO:0000256" key="1">
    <source>
        <dbReference type="SAM" id="SignalP"/>
    </source>
</evidence>
<feature type="chain" id="PRO_5040436451" description="Secreted protein" evidence="1">
    <location>
        <begin position="28"/>
        <end position="122"/>
    </location>
</feature>
<protein>
    <recommendedName>
        <fullName evidence="4">Secreted protein</fullName>
    </recommendedName>
</protein>
<evidence type="ECO:0000313" key="3">
    <source>
        <dbReference type="Proteomes" id="UP000700596"/>
    </source>
</evidence>
<dbReference type="EMBL" id="JAGMWT010000004">
    <property type="protein sequence ID" value="KAH7130813.1"/>
    <property type="molecule type" value="Genomic_DNA"/>
</dbReference>
<organism evidence="2 3">
    <name type="scientific">Dendryphion nanum</name>
    <dbReference type="NCBI Taxonomy" id="256645"/>
    <lineage>
        <taxon>Eukaryota</taxon>
        <taxon>Fungi</taxon>
        <taxon>Dikarya</taxon>
        <taxon>Ascomycota</taxon>
        <taxon>Pezizomycotina</taxon>
        <taxon>Dothideomycetes</taxon>
        <taxon>Pleosporomycetidae</taxon>
        <taxon>Pleosporales</taxon>
        <taxon>Torulaceae</taxon>
        <taxon>Dendryphion</taxon>
    </lineage>
</organism>